<evidence type="ECO:0000313" key="1">
    <source>
        <dbReference type="EMBL" id="EGO00040.1"/>
    </source>
</evidence>
<evidence type="ECO:0000313" key="2">
    <source>
        <dbReference type="Proteomes" id="UP000008063"/>
    </source>
</evidence>
<dbReference type="HOGENOM" id="CLU_172706_0_0_1"/>
<protein>
    <submittedName>
        <fullName evidence="1">Uncharacterized protein</fullName>
    </submittedName>
</protein>
<dbReference type="OrthoDB" id="2674787at2759"/>
<dbReference type="EMBL" id="GL945479">
    <property type="protein sequence ID" value="EGO00040.1"/>
    <property type="molecule type" value="Genomic_DNA"/>
</dbReference>
<organism evidence="2">
    <name type="scientific">Serpula lacrymans var. lacrymans (strain S7.3)</name>
    <name type="common">Dry rot fungus</name>
    <dbReference type="NCBI Taxonomy" id="936435"/>
    <lineage>
        <taxon>Eukaryota</taxon>
        <taxon>Fungi</taxon>
        <taxon>Dikarya</taxon>
        <taxon>Basidiomycota</taxon>
        <taxon>Agaricomycotina</taxon>
        <taxon>Agaricomycetes</taxon>
        <taxon>Agaricomycetidae</taxon>
        <taxon>Boletales</taxon>
        <taxon>Coniophorineae</taxon>
        <taxon>Serpulaceae</taxon>
        <taxon>Serpula</taxon>
    </lineage>
</organism>
<dbReference type="Proteomes" id="UP000008063">
    <property type="component" value="Unassembled WGS sequence"/>
</dbReference>
<gene>
    <name evidence="1" type="ORF">SERLA73DRAFT_52113</name>
</gene>
<reference evidence="2" key="1">
    <citation type="journal article" date="2011" name="Science">
        <title>The plant cell wall-decomposing machinery underlies the functional diversity of forest fungi.</title>
        <authorList>
            <person name="Eastwood D.C."/>
            <person name="Floudas D."/>
            <person name="Binder M."/>
            <person name="Majcherczyk A."/>
            <person name="Schneider P."/>
            <person name="Aerts A."/>
            <person name="Asiegbu F.O."/>
            <person name="Baker S.E."/>
            <person name="Barry K."/>
            <person name="Bendiksby M."/>
            <person name="Blumentritt M."/>
            <person name="Coutinho P.M."/>
            <person name="Cullen D."/>
            <person name="de Vries R.P."/>
            <person name="Gathman A."/>
            <person name="Goodell B."/>
            <person name="Henrissat B."/>
            <person name="Ihrmark K."/>
            <person name="Kauserud H."/>
            <person name="Kohler A."/>
            <person name="LaButti K."/>
            <person name="Lapidus A."/>
            <person name="Lavin J.L."/>
            <person name="Lee Y.-H."/>
            <person name="Lindquist E."/>
            <person name="Lilly W."/>
            <person name="Lucas S."/>
            <person name="Morin E."/>
            <person name="Murat C."/>
            <person name="Oguiza J.A."/>
            <person name="Park J."/>
            <person name="Pisabarro A.G."/>
            <person name="Riley R."/>
            <person name="Rosling A."/>
            <person name="Salamov A."/>
            <person name="Schmidt O."/>
            <person name="Schmutz J."/>
            <person name="Skrede I."/>
            <person name="Stenlid J."/>
            <person name="Wiebenga A."/>
            <person name="Xie X."/>
            <person name="Kuees U."/>
            <person name="Hibbett D.S."/>
            <person name="Hoffmeister D."/>
            <person name="Hoegberg N."/>
            <person name="Martin F."/>
            <person name="Grigoriev I.V."/>
            <person name="Watkinson S.C."/>
        </authorList>
    </citation>
    <scope>NUCLEOTIDE SEQUENCE [LARGE SCALE GENOMIC DNA]</scope>
    <source>
        <strain evidence="2">strain S7.3</strain>
    </source>
</reference>
<keyword evidence="2" id="KW-1185">Reference proteome</keyword>
<dbReference type="AlphaFoldDB" id="F8PUK5"/>
<name>F8PUK5_SERL3</name>
<sequence length="79" mass="8452">LYSPLASVVTAALFPPTSFDDPDAQPVIPTSDNILDNIRKTGANCVVAVPSFLELWAGDDEAIETLKQMVFVVSVIDDS</sequence>
<accession>F8PUK5</accession>
<feature type="non-terminal residue" evidence="1">
    <location>
        <position position="1"/>
    </location>
</feature>
<dbReference type="InParanoid" id="F8PUK5"/>
<proteinExistence type="predicted"/>